<evidence type="ECO:0000256" key="3">
    <source>
        <dbReference type="ARBA" id="ARBA00001933"/>
    </source>
</evidence>
<protein>
    <recommendedName>
        <fullName evidence="7">threonine ammonia-lyase</fullName>
        <ecNumber evidence="7">4.3.1.19</ecNumber>
    </recommendedName>
    <alternativeName>
        <fullName evidence="12">Threonine deaminase</fullName>
    </alternativeName>
</protein>
<dbReference type="AlphaFoldDB" id="A0A9X3WGN6"/>
<dbReference type="InterPro" id="IPR001926">
    <property type="entry name" value="TrpB-like_PALP"/>
</dbReference>
<dbReference type="Gene3D" id="3.40.50.1100">
    <property type="match status" value="2"/>
</dbReference>
<evidence type="ECO:0000256" key="8">
    <source>
        <dbReference type="ARBA" id="ARBA00022842"/>
    </source>
</evidence>
<dbReference type="Proteomes" id="UP001145069">
    <property type="component" value="Unassembled WGS sequence"/>
</dbReference>
<dbReference type="GO" id="GO:0000287">
    <property type="term" value="F:magnesium ion binding"/>
    <property type="evidence" value="ECO:0007669"/>
    <property type="project" value="TreeGrafter"/>
</dbReference>
<dbReference type="InterPro" id="IPR036052">
    <property type="entry name" value="TrpB-like_PALP_sf"/>
</dbReference>
<evidence type="ECO:0000256" key="10">
    <source>
        <dbReference type="ARBA" id="ARBA00023239"/>
    </source>
</evidence>
<dbReference type="PANTHER" id="PTHR43050">
    <property type="entry name" value="SERINE / THREONINE RACEMASE FAMILY MEMBER"/>
    <property type="match status" value="1"/>
</dbReference>
<comment type="cofactor">
    <cofactor evidence="3">
        <name>pyridoxal 5'-phosphate</name>
        <dbReference type="ChEBI" id="CHEBI:597326"/>
    </cofactor>
</comment>
<dbReference type="GO" id="GO:0005524">
    <property type="term" value="F:ATP binding"/>
    <property type="evidence" value="ECO:0007669"/>
    <property type="project" value="TreeGrafter"/>
</dbReference>
<reference evidence="14" key="1">
    <citation type="submission" date="2022-06" db="EMBL/GenBank/DDBJ databases">
        <title>Aquibacillus sp. a new bacterium isolated from soil saline samples.</title>
        <authorList>
            <person name="Galisteo C."/>
            <person name="De La Haba R."/>
            <person name="Sanchez-Porro C."/>
            <person name="Ventosa A."/>
        </authorList>
    </citation>
    <scope>NUCLEOTIDE SEQUENCE</scope>
    <source>
        <strain evidence="14">3ASR75-54</strain>
    </source>
</reference>
<dbReference type="EMBL" id="JAMQKC010000006">
    <property type="protein sequence ID" value="MDC3417104.1"/>
    <property type="molecule type" value="Genomic_DNA"/>
</dbReference>
<comment type="cofactor">
    <cofactor evidence="5">
        <name>Mg(2+)</name>
        <dbReference type="ChEBI" id="CHEBI:18420"/>
    </cofactor>
</comment>
<keyword evidence="9" id="KW-0663">Pyridoxal phosphate</keyword>
<evidence type="ECO:0000256" key="12">
    <source>
        <dbReference type="ARBA" id="ARBA00031427"/>
    </source>
</evidence>
<comment type="cofactor">
    <cofactor evidence="4">
        <name>Mn(2+)</name>
        <dbReference type="ChEBI" id="CHEBI:29035"/>
    </cofactor>
</comment>
<dbReference type="CDD" id="cd01562">
    <property type="entry name" value="Thr-dehyd"/>
    <property type="match status" value="1"/>
</dbReference>
<dbReference type="GO" id="GO:0030378">
    <property type="term" value="F:serine racemase activity"/>
    <property type="evidence" value="ECO:0007669"/>
    <property type="project" value="TreeGrafter"/>
</dbReference>
<comment type="cofactor">
    <cofactor evidence="2">
        <name>Ca(2+)</name>
        <dbReference type="ChEBI" id="CHEBI:29108"/>
    </cofactor>
</comment>
<dbReference type="GO" id="GO:0004794">
    <property type="term" value="F:threonine deaminase activity"/>
    <property type="evidence" value="ECO:0007669"/>
    <property type="project" value="UniProtKB-EC"/>
</dbReference>
<evidence type="ECO:0000313" key="15">
    <source>
        <dbReference type="Proteomes" id="UP001145069"/>
    </source>
</evidence>
<sequence length="314" mass="33529">MIPLQDIYHARNQIYDITHVTPLMTSNQLNQLCQNQIFLKAEHIQKTGSFKIRGATNKVKRAVADGASLVTAASSGNHGQAVAYIANLLGVKATIVVPEDVSNAKLAAIKGYGGEIVYCGTTSHERIPKAKQLAATHNGIYIPPYDDPLIIAGQGTVGLEIIEQIPDVDAIVVPVGGGGLISGILSAVKQMKPTVKVIGVEPETANDTFLSLRNQSITAISGTNTIADGLRTTQPGDLTFPILLKTLDDLVLVSEEEIKQAMVFVMERMKQVIEPSSAVSLAAILQHKLGLKDRKIVSVISGGNVDIRNLDKLV</sequence>
<gene>
    <name evidence="14" type="ORF">NC799_09230</name>
</gene>
<evidence type="ECO:0000259" key="13">
    <source>
        <dbReference type="Pfam" id="PF00291"/>
    </source>
</evidence>
<comment type="catalytic activity">
    <reaction evidence="1">
        <text>L-threonine = 2-oxobutanoate + NH4(+)</text>
        <dbReference type="Rhea" id="RHEA:22108"/>
        <dbReference type="ChEBI" id="CHEBI:16763"/>
        <dbReference type="ChEBI" id="CHEBI:28938"/>
        <dbReference type="ChEBI" id="CHEBI:57926"/>
        <dbReference type="EC" id="4.3.1.19"/>
    </reaction>
</comment>
<keyword evidence="10" id="KW-0456">Lyase</keyword>
<dbReference type="GO" id="GO:0018114">
    <property type="term" value="F:threonine racemase activity"/>
    <property type="evidence" value="ECO:0007669"/>
    <property type="project" value="TreeGrafter"/>
</dbReference>
<proteinExistence type="inferred from homology"/>
<evidence type="ECO:0000256" key="9">
    <source>
        <dbReference type="ARBA" id="ARBA00022898"/>
    </source>
</evidence>
<evidence type="ECO:0000256" key="5">
    <source>
        <dbReference type="ARBA" id="ARBA00001946"/>
    </source>
</evidence>
<comment type="similarity">
    <text evidence="6">Belongs to the serine/threonine dehydratase family.</text>
</comment>
<evidence type="ECO:0000313" key="14">
    <source>
        <dbReference type="EMBL" id="MDC3417104.1"/>
    </source>
</evidence>
<evidence type="ECO:0000256" key="2">
    <source>
        <dbReference type="ARBA" id="ARBA00001913"/>
    </source>
</evidence>
<dbReference type="RefSeq" id="WP_272446165.1">
    <property type="nucleotide sequence ID" value="NZ_JAMQKC010000006.1"/>
</dbReference>
<evidence type="ECO:0000256" key="7">
    <source>
        <dbReference type="ARBA" id="ARBA00012096"/>
    </source>
</evidence>
<dbReference type="GO" id="GO:0003941">
    <property type="term" value="F:L-serine ammonia-lyase activity"/>
    <property type="evidence" value="ECO:0007669"/>
    <property type="project" value="TreeGrafter"/>
</dbReference>
<feature type="domain" description="Tryptophan synthase beta chain-like PALP" evidence="13">
    <location>
        <begin position="19"/>
        <end position="302"/>
    </location>
</feature>
<evidence type="ECO:0000256" key="1">
    <source>
        <dbReference type="ARBA" id="ARBA00001274"/>
    </source>
</evidence>
<accession>A0A9X3WGN6</accession>
<dbReference type="InterPro" id="IPR000634">
    <property type="entry name" value="Ser/Thr_deHydtase_PyrdxlP-BS"/>
</dbReference>
<keyword evidence="8" id="KW-0460">Magnesium</keyword>
<dbReference type="EC" id="4.3.1.19" evidence="7"/>
<evidence type="ECO:0000256" key="11">
    <source>
        <dbReference type="ARBA" id="ARBA00025527"/>
    </source>
</evidence>
<organism evidence="14 15">
    <name type="scientific">Aquibacillus salsiterrae</name>
    <dbReference type="NCBI Taxonomy" id="2950439"/>
    <lineage>
        <taxon>Bacteria</taxon>
        <taxon>Bacillati</taxon>
        <taxon>Bacillota</taxon>
        <taxon>Bacilli</taxon>
        <taxon>Bacillales</taxon>
        <taxon>Bacillaceae</taxon>
        <taxon>Aquibacillus</taxon>
    </lineage>
</organism>
<comment type="function">
    <text evidence="11">Catalyzes the anaerobic formation of alpha-ketobutyrate and ammonia from threonine in a two-step reaction. The first step involved a dehydration of threonine and a production of enamine intermediates (aminocrotonate), which tautomerizes to its imine form (iminobutyrate). Both intermediates are unstable and short-lived. The second step is the nonenzymatic hydrolysis of the enamine/imine intermediates to form 2-ketobutyrate and free ammonia. In the low water environment of the cell, the second step is accelerated by RidA.</text>
</comment>
<dbReference type="GO" id="GO:0070179">
    <property type="term" value="P:D-serine biosynthetic process"/>
    <property type="evidence" value="ECO:0007669"/>
    <property type="project" value="TreeGrafter"/>
</dbReference>
<dbReference type="SUPFAM" id="SSF53686">
    <property type="entry name" value="Tryptophan synthase beta subunit-like PLP-dependent enzymes"/>
    <property type="match status" value="1"/>
</dbReference>
<keyword evidence="15" id="KW-1185">Reference proteome</keyword>
<dbReference type="Pfam" id="PF00291">
    <property type="entry name" value="PALP"/>
    <property type="match status" value="1"/>
</dbReference>
<comment type="caution">
    <text evidence="14">The sequence shown here is derived from an EMBL/GenBank/DDBJ whole genome shotgun (WGS) entry which is preliminary data.</text>
</comment>
<dbReference type="PANTHER" id="PTHR43050:SF1">
    <property type="entry name" value="SERINE RACEMASE"/>
    <property type="match status" value="1"/>
</dbReference>
<dbReference type="PROSITE" id="PS00165">
    <property type="entry name" value="DEHYDRATASE_SER_THR"/>
    <property type="match status" value="1"/>
</dbReference>
<name>A0A9X3WGN6_9BACI</name>
<dbReference type="FunFam" id="3.40.50.1100:FF:000005">
    <property type="entry name" value="Threonine dehydratase catabolic"/>
    <property type="match status" value="1"/>
</dbReference>
<evidence type="ECO:0000256" key="4">
    <source>
        <dbReference type="ARBA" id="ARBA00001936"/>
    </source>
</evidence>
<dbReference type="GO" id="GO:0030170">
    <property type="term" value="F:pyridoxal phosphate binding"/>
    <property type="evidence" value="ECO:0007669"/>
    <property type="project" value="InterPro"/>
</dbReference>
<evidence type="ECO:0000256" key="6">
    <source>
        <dbReference type="ARBA" id="ARBA00010869"/>
    </source>
</evidence>
<dbReference type="FunFam" id="3.40.50.1100:FF:000007">
    <property type="entry name" value="L-threonine dehydratase catabolic TdcB"/>
    <property type="match status" value="1"/>
</dbReference>